<evidence type="ECO:0000256" key="2">
    <source>
        <dbReference type="SAM" id="MobiDB-lite"/>
    </source>
</evidence>
<keyword evidence="4" id="KW-1185">Reference proteome</keyword>
<dbReference type="PANTHER" id="PTHR31374">
    <property type="entry name" value="AUXIN-INDUCED PROTEIN-LIKE-RELATED"/>
    <property type="match status" value="1"/>
</dbReference>
<sequence length="110" mass="12130">MQQEKRMKVKKGSLAVRVGLEGEEGGFRKFVIPISYLYHPLFRRLLEAAQEAYGYRSQGPLKLPCSVEDFLHLCRRIDRESASSSSSSSSSSRLSHGGAGGGHSFSVYSC</sequence>
<evidence type="ECO:0000313" key="3">
    <source>
        <dbReference type="EMBL" id="WOL20046.1"/>
    </source>
</evidence>
<evidence type="ECO:0000313" key="4">
    <source>
        <dbReference type="Proteomes" id="UP001327560"/>
    </source>
</evidence>
<dbReference type="InterPro" id="IPR003676">
    <property type="entry name" value="SAUR_fam"/>
</dbReference>
<gene>
    <name evidence="3" type="ORF">Cni_G28848</name>
</gene>
<feature type="compositionally biased region" description="Low complexity" evidence="2">
    <location>
        <begin position="82"/>
        <end position="96"/>
    </location>
</feature>
<dbReference type="GO" id="GO:0009733">
    <property type="term" value="P:response to auxin"/>
    <property type="evidence" value="ECO:0007669"/>
    <property type="project" value="InterPro"/>
</dbReference>
<protein>
    <submittedName>
        <fullName evidence="3">Auxin-responsive protein SAUR32-like</fullName>
    </submittedName>
</protein>
<accession>A0AAQ3QP46</accession>
<feature type="region of interest" description="Disordered" evidence="2">
    <location>
        <begin position="80"/>
        <end position="110"/>
    </location>
</feature>
<name>A0AAQ3QP46_9LILI</name>
<reference evidence="3 4" key="1">
    <citation type="submission" date="2023-10" db="EMBL/GenBank/DDBJ databases">
        <title>Chromosome-scale genome assembly provides insights into flower coloration mechanisms of Canna indica.</title>
        <authorList>
            <person name="Li C."/>
        </authorList>
    </citation>
    <scope>NUCLEOTIDE SEQUENCE [LARGE SCALE GENOMIC DNA]</scope>
    <source>
        <tissue evidence="3">Flower</tissue>
    </source>
</reference>
<evidence type="ECO:0000256" key="1">
    <source>
        <dbReference type="ARBA" id="ARBA00006974"/>
    </source>
</evidence>
<dbReference type="AlphaFoldDB" id="A0AAQ3QP46"/>
<comment type="similarity">
    <text evidence="1">Belongs to the ARG7 family.</text>
</comment>
<organism evidence="3 4">
    <name type="scientific">Canna indica</name>
    <name type="common">Indian-shot</name>
    <dbReference type="NCBI Taxonomy" id="4628"/>
    <lineage>
        <taxon>Eukaryota</taxon>
        <taxon>Viridiplantae</taxon>
        <taxon>Streptophyta</taxon>
        <taxon>Embryophyta</taxon>
        <taxon>Tracheophyta</taxon>
        <taxon>Spermatophyta</taxon>
        <taxon>Magnoliopsida</taxon>
        <taxon>Liliopsida</taxon>
        <taxon>Zingiberales</taxon>
        <taxon>Cannaceae</taxon>
        <taxon>Canna</taxon>
    </lineage>
</organism>
<dbReference type="Pfam" id="PF02519">
    <property type="entry name" value="Auxin_inducible"/>
    <property type="match status" value="1"/>
</dbReference>
<dbReference type="PANTHER" id="PTHR31374:SF228">
    <property type="entry name" value="SAUR FAMILY PROTEIN"/>
    <property type="match status" value="1"/>
</dbReference>
<dbReference type="Proteomes" id="UP001327560">
    <property type="component" value="Chromosome 9"/>
</dbReference>
<dbReference type="EMBL" id="CP136898">
    <property type="protein sequence ID" value="WOL20046.1"/>
    <property type="molecule type" value="Genomic_DNA"/>
</dbReference>
<proteinExistence type="inferred from homology"/>